<dbReference type="AlphaFoldDB" id="A0A486XJF1"/>
<dbReference type="InterPro" id="IPR003661">
    <property type="entry name" value="HisK_dim/P_dom"/>
</dbReference>
<dbReference type="EMBL" id="CAAJGR010000059">
    <property type="protein sequence ID" value="VHO02199.1"/>
    <property type="molecule type" value="Genomic_DNA"/>
</dbReference>
<dbReference type="InterPro" id="IPR005467">
    <property type="entry name" value="His_kinase_dom"/>
</dbReference>
<organism evidence="5">
    <name type="scientific">Rheinheimera sp. BAL341</name>
    <dbReference type="NCBI Taxonomy" id="1708203"/>
    <lineage>
        <taxon>Bacteria</taxon>
        <taxon>Pseudomonadati</taxon>
        <taxon>Pseudomonadota</taxon>
        <taxon>Gammaproteobacteria</taxon>
        <taxon>Chromatiales</taxon>
        <taxon>Chromatiaceae</taxon>
        <taxon>Rheinheimera</taxon>
    </lineage>
</organism>
<evidence type="ECO:0000256" key="1">
    <source>
        <dbReference type="ARBA" id="ARBA00000085"/>
    </source>
</evidence>
<keyword evidence="5" id="KW-0418">Kinase</keyword>
<evidence type="ECO:0000313" key="5">
    <source>
        <dbReference type="EMBL" id="VHO02199.1"/>
    </source>
</evidence>
<gene>
    <name evidence="5" type="ORF">BAL341_609</name>
</gene>
<dbReference type="PANTHER" id="PTHR43065">
    <property type="entry name" value="SENSOR HISTIDINE KINASE"/>
    <property type="match status" value="1"/>
</dbReference>
<sequence length="316" mass="34866">MVMLSEQINGFNNDAKAIIASYTSFIASLLSLFENQRLAAERDQLFAKQKRIEQNMVSQEKLAAIGQLAAGVAHELNNPLGFIYSNLNTFQDYLSTIKRFIDLAYEEAPQLRVLAKASNLDFVLEDTGALIDESLDGARRSRDIIHNLRTFSHPDETSVSEIDILALIKNTLRIVTIKIKNAAVITLQEPAKQVFIKGNETQLSQVFINLINNACQAIDHSNGKIEIVIEATEKWLNISVKDNGSGISKAHMSHIFEPFFTTKDVGKGTGLGLSISRAIIEQHQGCLALENSDSNGSTFVVCLPVIELPKHANTTK</sequence>
<dbReference type="Gene3D" id="1.10.287.130">
    <property type="match status" value="1"/>
</dbReference>
<dbReference type="PROSITE" id="PS50109">
    <property type="entry name" value="HIS_KIN"/>
    <property type="match status" value="1"/>
</dbReference>
<dbReference type="PANTHER" id="PTHR43065:SF42">
    <property type="entry name" value="TWO-COMPONENT SENSOR PPRA"/>
    <property type="match status" value="1"/>
</dbReference>
<dbReference type="GO" id="GO:0000155">
    <property type="term" value="F:phosphorelay sensor kinase activity"/>
    <property type="evidence" value="ECO:0007669"/>
    <property type="project" value="InterPro"/>
</dbReference>
<dbReference type="InterPro" id="IPR003594">
    <property type="entry name" value="HATPase_dom"/>
</dbReference>
<accession>A0A486XJF1</accession>
<feature type="domain" description="Histidine kinase" evidence="4">
    <location>
        <begin position="71"/>
        <end position="307"/>
    </location>
</feature>
<evidence type="ECO:0000256" key="3">
    <source>
        <dbReference type="ARBA" id="ARBA00022553"/>
    </source>
</evidence>
<dbReference type="InterPro" id="IPR004358">
    <property type="entry name" value="Sig_transdc_His_kin-like_C"/>
</dbReference>
<dbReference type="InterPro" id="IPR036097">
    <property type="entry name" value="HisK_dim/P_sf"/>
</dbReference>
<protein>
    <recommendedName>
        <fullName evidence="2">histidine kinase</fullName>
        <ecNumber evidence="2">2.7.13.3</ecNumber>
    </recommendedName>
</protein>
<keyword evidence="3" id="KW-0597">Phosphoprotein</keyword>
<dbReference type="SUPFAM" id="SSF47384">
    <property type="entry name" value="Homodimeric domain of signal transducing histidine kinase"/>
    <property type="match status" value="1"/>
</dbReference>
<dbReference type="CDD" id="cd00082">
    <property type="entry name" value="HisKA"/>
    <property type="match status" value="1"/>
</dbReference>
<dbReference type="InterPro" id="IPR036890">
    <property type="entry name" value="HATPase_C_sf"/>
</dbReference>
<dbReference type="SUPFAM" id="SSF55874">
    <property type="entry name" value="ATPase domain of HSP90 chaperone/DNA topoisomerase II/histidine kinase"/>
    <property type="match status" value="1"/>
</dbReference>
<keyword evidence="5" id="KW-0808">Transferase</keyword>
<reference evidence="5" key="1">
    <citation type="submission" date="2019-04" db="EMBL/GenBank/DDBJ databases">
        <authorList>
            <person name="Brambilla D."/>
        </authorList>
    </citation>
    <scope>NUCLEOTIDE SEQUENCE</scope>
    <source>
        <strain evidence="5">BAL1</strain>
    </source>
</reference>
<dbReference type="SMART" id="SM00388">
    <property type="entry name" value="HisKA"/>
    <property type="match status" value="1"/>
</dbReference>
<dbReference type="PRINTS" id="PR00344">
    <property type="entry name" value="BCTRLSENSOR"/>
</dbReference>
<proteinExistence type="predicted"/>
<dbReference type="SMART" id="SM00387">
    <property type="entry name" value="HATPase_c"/>
    <property type="match status" value="1"/>
</dbReference>
<name>A0A486XJF1_9GAMM</name>
<dbReference type="Pfam" id="PF02518">
    <property type="entry name" value="HATPase_c"/>
    <property type="match status" value="1"/>
</dbReference>
<comment type="catalytic activity">
    <reaction evidence="1">
        <text>ATP + protein L-histidine = ADP + protein N-phospho-L-histidine.</text>
        <dbReference type="EC" id="2.7.13.3"/>
    </reaction>
</comment>
<dbReference type="Gene3D" id="3.30.565.10">
    <property type="entry name" value="Histidine kinase-like ATPase, C-terminal domain"/>
    <property type="match status" value="1"/>
</dbReference>
<evidence type="ECO:0000256" key="2">
    <source>
        <dbReference type="ARBA" id="ARBA00012438"/>
    </source>
</evidence>
<dbReference type="EC" id="2.7.13.3" evidence="2"/>
<evidence type="ECO:0000259" key="4">
    <source>
        <dbReference type="PROSITE" id="PS50109"/>
    </source>
</evidence>